<proteinExistence type="predicted"/>
<sequence>MAAAMAVAFSPHRLLPFISVMVSVTALKAHPSQAKRKRVSLLRPNISVYSDVVEMPLCAHKEVTGSIDTCTIEYEGLSVEVEISTEDSNTIKVEKPGEDKDGSFRQEITYRDSNEIQFSTYHYNEWPLEGRGAAISEATKKYDISKELAAKYPLSSLFEPVEAILEAGVTEETCSKVAEYIENNPCGPFKNEGRMPWLYQFMLDPGLDKYEGYK</sequence>
<dbReference type="Proteomes" id="UP000570595">
    <property type="component" value="Unassembled WGS sequence"/>
</dbReference>
<evidence type="ECO:0000313" key="2">
    <source>
        <dbReference type="Proteomes" id="UP000570595"/>
    </source>
</evidence>
<accession>A0A7J6LIV9</accession>
<evidence type="ECO:0000313" key="1">
    <source>
        <dbReference type="EMBL" id="KAF4659093.1"/>
    </source>
</evidence>
<protein>
    <submittedName>
        <fullName evidence="1">Uncharacterized protein</fullName>
    </submittedName>
</protein>
<dbReference type="AlphaFoldDB" id="A0A7J6LIV9"/>
<gene>
    <name evidence="1" type="ORF">FOZ61_005022</name>
</gene>
<comment type="caution">
    <text evidence="1">The sequence shown here is derived from an EMBL/GenBank/DDBJ whole genome shotgun (WGS) entry which is preliminary data.</text>
</comment>
<dbReference type="EMBL" id="JABAHT010000282">
    <property type="protein sequence ID" value="KAF4659093.1"/>
    <property type="molecule type" value="Genomic_DNA"/>
</dbReference>
<reference evidence="1 2" key="1">
    <citation type="submission" date="2020-04" db="EMBL/GenBank/DDBJ databases">
        <title>Perkinsus olseni comparative genomics.</title>
        <authorList>
            <person name="Bogema D.R."/>
        </authorList>
    </citation>
    <scope>NUCLEOTIDE SEQUENCE [LARGE SCALE GENOMIC DNA]</scope>
    <source>
        <strain evidence="1">ATCC PRA-179</strain>
    </source>
</reference>
<dbReference type="OrthoDB" id="10524981at2759"/>
<name>A0A7J6LIV9_PEROL</name>
<organism evidence="1 2">
    <name type="scientific">Perkinsus olseni</name>
    <name type="common">Perkinsus atlanticus</name>
    <dbReference type="NCBI Taxonomy" id="32597"/>
    <lineage>
        <taxon>Eukaryota</taxon>
        <taxon>Sar</taxon>
        <taxon>Alveolata</taxon>
        <taxon>Perkinsozoa</taxon>
        <taxon>Perkinsea</taxon>
        <taxon>Perkinsida</taxon>
        <taxon>Perkinsidae</taxon>
        <taxon>Perkinsus</taxon>
    </lineage>
</organism>